<evidence type="ECO:0000313" key="8">
    <source>
        <dbReference type="EMBL" id="MCW3806826.1"/>
    </source>
</evidence>
<sequence>MMTKFIEILKEQLKSELPGEKAHKIMAPNTRFTGSVMPDKEIAKASAVLILIYPKNGSLHIPFILRPEYDGAHSGQVSLPGGKAEPNDPDISYTALRETYEEIGIDISRMNLLGRLSEIYIPNSNFVVHPFIGYLSQTPTFTPDPFEVQAVIEADLYDLLQPETVSVFEKEKNGHHIIAPYFNIENNKIWGATAMIISEFKEVIANSGYNITPSDFYNAHNVQESH</sequence>
<evidence type="ECO:0000256" key="3">
    <source>
        <dbReference type="ARBA" id="ARBA00022723"/>
    </source>
</evidence>
<evidence type="ECO:0000313" key="9">
    <source>
        <dbReference type="Proteomes" id="UP001207408"/>
    </source>
</evidence>
<dbReference type="PROSITE" id="PS51462">
    <property type="entry name" value="NUDIX"/>
    <property type="match status" value="1"/>
</dbReference>
<evidence type="ECO:0000256" key="6">
    <source>
        <dbReference type="ARBA" id="ARBA00023211"/>
    </source>
</evidence>
<protein>
    <submittedName>
        <fullName evidence="8">CoA pyrophosphatase</fullName>
    </submittedName>
</protein>
<dbReference type="PANTHER" id="PTHR12992">
    <property type="entry name" value="NUDIX HYDROLASE"/>
    <property type="match status" value="1"/>
</dbReference>
<dbReference type="CDD" id="cd03426">
    <property type="entry name" value="NUDIX_CoAse_Nudt7"/>
    <property type="match status" value="1"/>
</dbReference>
<comment type="cofactor">
    <cofactor evidence="1">
        <name>Mn(2+)</name>
        <dbReference type="ChEBI" id="CHEBI:29035"/>
    </cofactor>
</comment>
<feature type="domain" description="Nudix hydrolase" evidence="7">
    <location>
        <begin position="43"/>
        <end position="184"/>
    </location>
</feature>
<organism evidence="8 9">
    <name type="scientific">Plebeiibacterium marinum</name>
    <dbReference type="NCBI Taxonomy" id="2992111"/>
    <lineage>
        <taxon>Bacteria</taxon>
        <taxon>Pseudomonadati</taxon>
        <taxon>Bacteroidota</taxon>
        <taxon>Bacteroidia</taxon>
        <taxon>Marinilabiliales</taxon>
        <taxon>Marinilabiliaceae</taxon>
        <taxon>Plebeiibacterium</taxon>
    </lineage>
</organism>
<dbReference type="InterPro" id="IPR045121">
    <property type="entry name" value="CoAse"/>
</dbReference>
<dbReference type="InterPro" id="IPR015797">
    <property type="entry name" value="NUDIX_hydrolase-like_dom_sf"/>
</dbReference>
<evidence type="ECO:0000259" key="7">
    <source>
        <dbReference type="PROSITE" id="PS51462"/>
    </source>
</evidence>
<keyword evidence="4" id="KW-0378">Hydrolase</keyword>
<dbReference type="Proteomes" id="UP001207408">
    <property type="component" value="Unassembled WGS sequence"/>
</dbReference>
<dbReference type="GO" id="GO:0046872">
    <property type="term" value="F:metal ion binding"/>
    <property type="evidence" value="ECO:0007669"/>
    <property type="project" value="UniProtKB-KW"/>
</dbReference>
<keyword evidence="9" id="KW-1185">Reference proteome</keyword>
<dbReference type="InterPro" id="IPR000086">
    <property type="entry name" value="NUDIX_hydrolase_dom"/>
</dbReference>
<keyword evidence="6" id="KW-0464">Manganese</keyword>
<name>A0AAE3MFW0_9BACT</name>
<dbReference type="Pfam" id="PF00293">
    <property type="entry name" value="NUDIX"/>
    <property type="match status" value="1"/>
</dbReference>
<dbReference type="Gene3D" id="3.90.79.10">
    <property type="entry name" value="Nucleoside Triphosphate Pyrophosphohydrolase"/>
    <property type="match status" value="1"/>
</dbReference>
<proteinExistence type="predicted"/>
<accession>A0AAE3MFW0</accession>
<comment type="caution">
    <text evidence="8">The sequence shown here is derived from an EMBL/GenBank/DDBJ whole genome shotgun (WGS) entry which is preliminary data.</text>
</comment>
<evidence type="ECO:0000256" key="2">
    <source>
        <dbReference type="ARBA" id="ARBA00001946"/>
    </source>
</evidence>
<dbReference type="RefSeq" id="WP_301200634.1">
    <property type="nucleotide sequence ID" value="NZ_JAPDPI010000030.1"/>
</dbReference>
<gene>
    <name evidence="8" type="ORF">OM074_14410</name>
</gene>
<evidence type="ECO:0000256" key="5">
    <source>
        <dbReference type="ARBA" id="ARBA00022842"/>
    </source>
</evidence>
<evidence type="ECO:0000256" key="4">
    <source>
        <dbReference type="ARBA" id="ARBA00022801"/>
    </source>
</evidence>
<dbReference type="GO" id="GO:0010945">
    <property type="term" value="F:coenzyme A diphosphatase activity"/>
    <property type="evidence" value="ECO:0007669"/>
    <property type="project" value="InterPro"/>
</dbReference>
<comment type="cofactor">
    <cofactor evidence="2">
        <name>Mg(2+)</name>
        <dbReference type="ChEBI" id="CHEBI:18420"/>
    </cofactor>
</comment>
<evidence type="ECO:0000256" key="1">
    <source>
        <dbReference type="ARBA" id="ARBA00001936"/>
    </source>
</evidence>
<keyword evidence="5" id="KW-0460">Magnesium</keyword>
<dbReference type="PANTHER" id="PTHR12992:SF11">
    <property type="entry name" value="MITOCHONDRIAL COENZYME A DIPHOSPHATASE NUDT8"/>
    <property type="match status" value="1"/>
</dbReference>
<dbReference type="EMBL" id="JAPDPI010000030">
    <property type="protein sequence ID" value="MCW3806826.1"/>
    <property type="molecule type" value="Genomic_DNA"/>
</dbReference>
<keyword evidence="3" id="KW-0479">Metal-binding</keyword>
<dbReference type="SUPFAM" id="SSF55811">
    <property type="entry name" value="Nudix"/>
    <property type="match status" value="1"/>
</dbReference>
<reference evidence="8" key="1">
    <citation type="submission" date="2022-10" db="EMBL/GenBank/DDBJ databases">
        <authorList>
            <person name="Yu W.X."/>
        </authorList>
    </citation>
    <scope>NUCLEOTIDE SEQUENCE</scope>
    <source>
        <strain evidence="8">D04</strain>
    </source>
</reference>
<dbReference type="AlphaFoldDB" id="A0AAE3MFW0"/>